<evidence type="ECO:0000259" key="3">
    <source>
        <dbReference type="PROSITE" id="PS50125"/>
    </source>
</evidence>
<dbReference type="Pfam" id="PF13424">
    <property type="entry name" value="TPR_12"/>
    <property type="match status" value="1"/>
</dbReference>
<dbReference type="EMBL" id="QQZY01000009">
    <property type="protein sequence ID" value="RDI73452.1"/>
    <property type="molecule type" value="Genomic_DNA"/>
</dbReference>
<dbReference type="PANTHER" id="PTHR16305">
    <property type="entry name" value="TESTICULAR SOLUBLE ADENYLYL CYCLASE"/>
    <property type="match status" value="1"/>
</dbReference>
<keyword evidence="1" id="KW-0547">Nucleotide-binding</keyword>
<dbReference type="SMART" id="SM00028">
    <property type="entry name" value="TPR"/>
    <property type="match status" value="4"/>
</dbReference>
<gene>
    <name evidence="4" type="ORF">Gocc_2808</name>
</gene>
<protein>
    <submittedName>
        <fullName evidence="4">Adenylate/Guanylate cyclase catalytic domain-containing protein</fullName>
    </submittedName>
</protein>
<dbReference type="SUPFAM" id="SSF48452">
    <property type="entry name" value="TPR-like"/>
    <property type="match status" value="2"/>
</dbReference>
<dbReference type="PANTHER" id="PTHR16305:SF28">
    <property type="entry name" value="GUANYLATE CYCLASE DOMAIN-CONTAINING PROTEIN"/>
    <property type="match status" value="1"/>
</dbReference>
<dbReference type="InterPro" id="IPR011990">
    <property type="entry name" value="TPR-like_helical_dom_sf"/>
</dbReference>
<proteinExistence type="predicted"/>
<dbReference type="Pfam" id="PF00211">
    <property type="entry name" value="Guanylate_cyc"/>
    <property type="match status" value="1"/>
</dbReference>
<dbReference type="SUPFAM" id="SSF55073">
    <property type="entry name" value="Nucleotide cyclase"/>
    <property type="match status" value="1"/>
</dbReference>
<name>A0A7M2YTH0_9ACTN</name>
<dbReference type="GO" id="GO:0005737">
    <property type="term" value="C:cytoplasm"/>
    <property type="evidence" value="ECO:0007669"/>
    <property type="project" value="TreeGrafter"/>
</dbReference>
<evidence type="ECO:0000256" key="1">
    <source>
        <dbReference type="ARBA" id="ARBA00022741"/>
    </source>
</evidence>
<dbReference type="GO" id="GO:0004016">
    <property type="term" value="F:adenylate cyclase activity"/>
    <property type="evidence" value="ECO:0007669"/>
    <property type="project" value="TreeGrafter"/>
</dbReference>
<evidence type="ECO:0000313" key="5">
    <source>
        <dbReference type="Proteomes" id="UP000254134"/>
    </source>
</evidence>
<dbReference type="PROSITE" id="PS50125">
    <property type="entry name" value="GUANYLATE_CYCLASE_2"/>
    <property type="match status" value="1"/>
</dbReference>
<dbReference type="InterPro" id="IPR025874">
    <property type="entry name" value="DZR"/>
</dbReference>
<dbReference type="GO" id="GO:0009190">
    <property type="term" value="P:cyclic nucleotide biosynthetic process"/>
    <property type="evidence" value="ECO:0007669"/>
    <property type="project" value="InterPro"/>
</dbReference>
<organism evidence="4 5">
    <name type="scientific">Gaiella occulta</name>
    <dbReference type="NCBI Taxonomy" id="1002870"/>
    <lineage>
        <taxon>Bacteria</taxon>
        <taxon>Bacillati</taxon>
        <taxon>Actinomycetota</taxon>
        <taxon>Thermoleophilia</taxon>
        <taxon>Gaiellales</taxon>
        <taxon>Gaiellaceae</taxon>
        <taxon>Gaiella</taxon>
    </lineage>
</organism>
<feature type="domain" description="Guanylate cyclase" evidence="3">
    <location>
        <begin position="73"/>
        <end position="199"/>
    </location>
</feature>
<dbReference type="SUPFAM" id="SSF52540">
    <property type="entry name" value="P-loop containing nucleoside triphosphate hydrolases"/>
    <property type="match status" value="1"/>
</dbReference>
<dbReference type="SMART" id="SM00044">
    <property type="entry name" value="CYCc"/>
    <property type="match status" value="1"/>
</dbReference>
<reference evidence="5" key="2">
    <citation type="journal article" date="2019" name="MicrobiologyOpen">
        <title>High-quality draft genome sequence of Gaiella occulta isolated from a 150 meter deep mineral water borehole and comparison with the genome sequences of other deep-branching lineages of the phylum Actinobacteria.</title>
        <authorList>
            <person name="Severino R."/>
            <person name="Froufe H.J.C."/>
            <person name="Barroso C."/>
            <person name="Albuquerque L."/>
            <person name="Lobo-da-Cunha A."/>
            <person name="da Costa M.S."/>
            <person name="Egas C."/>
        </authorList>
    </citation>
    <scope>NUCLEOTIDE SEQUENCE [LARGE SCALE GENOMIC DNA]</scope>
    <source>
        <strain evidence="5">F2-233</strain>
    </source>
</reference>
<comment type="caution">
    <text evidence="4">The sequence shown here is derived from an EMBL/GenBank/DDBJ whole genome shotgun (WGS) entry which is preliminary data.</text>
</comment>
<dbReference type="InterPro" id="IPR041664">
    <property type="entry name" value="AAA_16"/>
</dbReference>
<keyword evidence="2" id="KW-0067">ATP-binding</keyword>
<dbReference type="CDD" id="cd07302">
    <property type="entry name" value="CHD"/>
    <property type="match status" value="1"/>
</dbReference>
<dbReference type="GO" id="GO:0005524">
    <property type="term" value="F:ATP binding"/>
    <property type="evidence" value="ECO:0007669"/>
    <property type="project" value="UniProtKB-KW"/>
</dbReference>
<sequence length="1178" mass="128315">MPDVTCAACGADNEGGRKFCGECGGALARACPSCGTANAAGVKFCGECGTSLAASSGSGPKAAAPIAERRLVSVLFADLVGYTALSEGRDFEDVRELQSRYFETARTVIERYGGTVEKFIGDAVMALWGAPVAREDDAERAVRAALDLVDAVEALAGDSGVDELRLRAGVQTGEAAVAIATETQGMVTGDLVNTASRIQGAAEPGTVLVGDPTRRASQAAIAYADAGEHRLRGKAEPLHLWRPLRVAAQRRGERRSVGLEAPFVGRASELRLVKDLFHTSADERRSRLVSVLGVAGIGKSRLSWEFEKYVDGLATDVWWHRGRCLSYGDGVAYWALGEMVRSRAKILEEEDAASATAKLRATLEAHVENPEERAWIEPRLLHLIGLAERSAPDREDLFSAWRRFFERLAEQGPLVMVFEDIHWADEGLIAFVEYLLDWGRHHPIFVLALARPELADRHPGFPGTTRSATTLPLEPLVDEAMDELLTGLVPGLPDDVRRRLRDAADGVPLYAVETVRMLRDRGLLEQAGDEVVIAGDMTTLEVPETLHALIASRLDAVSEPERRLLQDASVLGKTFSERGLATLSGLGEEEVEQLVASLVRKELLAVETDPFSPERGQLGFLQALVQRVTYETIARRDRRRRHLAAARFLSGDAGIDPDEIAEVIASHYLDAHEADPDADDRDEVRAEARRWFTRAADRAASLAASLEAQRAFERAADLAGEQTERGRSLARAGELAVMGGRVEEALPLLEEAIEILGAVDLRAEAAAAQVRLGEVLFFTGRGEEAVARLERALEAHEAEGDQAAIATVSAQLARFLFFEVRPDEAMPHVERALELSERLRLDDVVVEALINKGLLLQRRPNESLGLMRQALVLAEESGAERGALRACMNLSYLLALSGRRAEAERVIEQGIALARRRGDRLWERSLTTNLVSGYLVSGRWDDAERAAAEMPEDGSIAPDPVHASMALDLATIALARGERERVIELTRELATWRRMANIQAREVGVWARALLALAEDRSADALAECTAALRDAEFVSHPVGVEVMTEIGCEAAQAMGSTDSMVEILELARAAPIDATASLEARCKLQQARVAALREEDEPPYEAAVIALREIEEPFWVASALLEQAEWLAAQGRMDEAAPLVAEAHETFARLRVPPKLERVERLEALYATSSTSAPTSR</sequence>
<dbReference type="AlphaFoldDB" id="A0A7M2YTH0"/>
<dbReference type="Pfam" id="PF12773">
    <property type="entry name" value="DZR"/>
    <property type="match status" value="1"/>
</dbReference>
<dbReference type="InterPro" id="IPR001054">
    <property type="entry name" value="A/G_cyclase"/>
</dbReference>
<dbReference type="Gene3D" id="3.30.70.1230">
    <property type="entry name" value="Nucleotide cyclase"/>
    <property type="match status" value="1"/>
</dbReference>
<dbReference type="Gene3D" id="1.25.40.10">
    <property type="entry name" value="Tetratricopeptide repeat domain"/>
    <property type="match status" value="1"/>
</dbReference>
<dbReference type="Pfam" id="PF13191">
    <property type="entry name" value="AAA_16"/>
    <property type="match status" value="1"/>
</dbReference>
<accession>A0A7M2YTH0</accession>
<dbReference type="InterPro" id="IPR027417">
    <property type="entry name" value="P-loop_NTPase"/>
</dbReference>
<reference evidence="4 5" key="1">
    <citation type="submission" date="2018-07" db="EMBL/GenBank/DDBJ databases">
        <title>High-quality-draft genome sequence of Gaiella occulta.</title>
        <authorList>
            <person name="Severino R."/>
            <person name="Froufe H.J.C."/>
            <person name="Rainey F.A."/>
            <person name="Barroso C."/>
            <person name="Albuquerque L."/>
            <person name="Lobo-Da-Cunha A."/>
            <person name="Da Costa M.S."/>
            <person name="Egas C."/>
        </authorList>
    </citation>
    <scope>NUCLEOTIDE SEQUENCE [LARGE SCALE GENOMIC DNA]</scope>
    <source>
        <strain evidence="4 5">F2-233</strain>
    </source>
</reference>
<keyword evidence="5" id="KW-1185">Reference proteome</keyword>
<dbReference type="RefSeq" id="WP_181813706.1">
    <property type="nucleotide sequence ID" value="NZ_QQZY01000009.1"/>
</dbReference>
<dbReference type="InterPro" id="IPR029787">
    <property type="entry name" value="Nucleotide_cyclase"/>
</dbReference>
<evidence type="ECO:0000313" key="4">
    <source>
        <dbReference type="EMBL" id="RDI73452.1"/>
    </source>
</evidence>
<dbReference type="GO" id="GO:0035556">
    <property type="term" value="P:intracellular signal transduction"/>
    <property type="evidence" value="ECO:0007669"/>
    <property type="project" value="InterPro"/>
</dbReference>
<dbReference type="Proteomes" id="UP000254134">
    <property type="component" value="Unassembled WGS sequence"/>
</dbReference>
<dbReference type="InterPro" id="IPR019734">
    <property type="entry name" value="TPR_rpt"/>
</dbReference>
<evidence type="ECO:0000256" key="2">
    <source>
        <dbReference type="ARBA" id="ARBA00022840"/>
    </source>
</evidence>